<comment type="caution">
    <text evidence="2">The sequence shown here is derived from an EMBL/GenBank/DDBJ whole genome shotgun (WGS) entry which is preliminary data.</text>
</comment>
<organism evidence="2 3">
    <name type="scientific">Portunus trituberculatus</name>
    <name type="common">Swimming crab</name>
    <name type="synonym">Neptunus trituberculatus</name>
    <dbReference type="NCBI Taxonomy" id="210409"/>
    <lineage>
        <taxon>Eukaryota</taxon>
        <taxon>Metazoa</taxon>
        <taxon>Ecdysozoa</taxon>
        <taxon>Arthropoda</taxon>
        <taxon>Crustacea</taxon>
        <taxon>Multicrustacea</taxon>
        <taxon>Malacostraca</taxon>
        <taxon>Eumalacostraca</taxon>
        <taxon>Eucarida</taxon>
        <taxon>Decapoda</taxon>
        <taxon>Pleocyemata</taxon>
        <taxon>Brachyura</taxon>
        <taxon>Eubrachyura</taxon>
        <taxon>Portunoidea</taxon>
        <taxon>Portunidae</taxon>
        <taxon>Portuninae</taxon>
        <taxon>Portunus</taxon>
    </lineage>
</organism>
<dbReference type="Proteomes" id="UP000324222">
    <property type="component" value="Unassembled WGS sequence"/>
</dbReference>
<proteinExistence type="predicted"/>
<evidence type="ECO:0000313" key="2">
    <source>
        <dbReference type="EMBL" id="MPC63057.1"/>
    </source>
</evidence>
<accession>A0A5B7H123</accession>
<dbReference type="EMBL" id="VSRR010020369">
    <property type="protein sequence ID" value="MPC63057.1"/>
    <property type="molecule type" value="Genomic_DNA"/>
</dbReference>
<evidence type="ECO:0000256" key="1">
    <source>
        <dbReference type="SAM" id="MobiDB-lite"/>
    </source>
</evidence>
<sequence>MTPMGMGVIGGVASNPSSAPECGDLAELSQADLKGLVGEITEEDEIFTSISVSNFELDNIFAEVDDSFLSGNPVRSRDGRCGRDDFIPATPTDSAKTPSDLHMIHIKQELETIGSVPLPHQSDEEPMSTSTMDTVSSTSTLTPLLRSPQHGLSNHNHLMSHLSSNPTASPLIHHMQHTNGGQTFESLLNDETNGTNTSLLQNALQNNAQNGLIDVRHIKRENSVAAANPLLAGECCTRSYLFVLSSSLSFHLLPPCNTK</sequence>
<name>A0A5B7H123_PORTR</name>
<gene>
    <name evidence="2" type="ORF">E2C01_057149</name>
</gene>
<protein>
    <submittedName>
        <fullName evidence="2">Uncharacterized protein</fullName>
    </submittedName>
</protein>
<keyword evidence="3" id="KW-1185">Reference proteome</keyword>
<dbReference type="OrthoDB" id="8196042at2759"/>
<evidence type="ECO:0000313" key="3">
    <source>
        <dbReference type="Proteomes" id="UP000324222"/>
    </source>
</evidence>
<dbReference type="AlphaFoldDB" id="A0A5B7H123"/>
<reference evidence="2 3" key="1">
    <citation type="submission" date="2019-05" db="EMBL/GenBank/DDBJ databases">
        <title>Another draft genome of Portunus trituberculatus and its Hox gene families provides insights of decapod evolution.</title>
        <authorList>
            <person name="Jeong J.-H."/>
            <person name="Song I."/>
            <person name="Kim S."/>
            <person name="Choi T."/>
            <person name="Kim D."/>
            <person name="Ryu S."/>
            <person name="Kim W."/>
        </authorList>
    </citation>
    <scope>NUCLEOTIDE SEQUENCE [LARGE SCALE GENOMIC DNA]</scope>
    <source>
        <tissue evidence="2">Muscle</tissue>
    </source>
</reference>
<feature type="region of interest" description="Disordered" evidence="1">
    <location>
        <begin position="116"/>
        <end position="135"/>
    </location>
</feature>